<evidence type="ECO:0000313" key="1">
    <source>
        <dbReference type="EMBL" id="GCB02060.1"/>
    </source>
</evidence>
<comment type="caution">
    <text evidence="1">The sequence shown here is derived from an EMBL/GenBank/DDBJ whole genome shotgun (WGS) entry which is preliminary data.</text>
</comment>
<name>A0A401JZI1_9PROT</name>
<reference evidence="1 2" key="1">
    <citation type="journal article" date="2019" name="Front. Microbiol.">
        <title>Genomes of Neutrophilic Sulfur-Oxidizing Chemolithoautotrophs Representing 9 Proteobacterial Species From 8 Genera.</title>
        <authorList>
            <person name="Watanabe T."/>
            <person name="Kojima H."/>
            <person name="Umezawa K."/>
            <person name="Hori C."/>
            <person name="Takasuka T.E."/>
            <person name="Kato Y."/>
            <person name="Fukui M."/>
        </authorList>
    </citation>
    <scope>NUCLEOTIDE SEQUENCE [LARGE SCALE GENOMIC DNA]</scope>
    <source>
        <strain evidence="1 2">TTN</strain>
    </source>
</reference>
<dbReference type="EMBL" id="BGOW01000033">
    <property type="protein sequence ID" value="GCB02060.1"/>
    <property type="molecule type" value="Genomic_DNA"/>
</dbReference>
<accession>A0A401JZI1</accession>
<dbReference type="AlphaFoldDB" id="A0A401JZI1"/>
<proteinExistence type="predicted"/>
<sequence length="44" mass="5318">MFIYFKISHIDFDWPPYVEQVRRSGRRKEGTDAGKEKLNIECAW</sequence>
<evidence type="ECO:0000313" key="2">
    <source>
        <dbReference type="Proteomes" id="UP000286806"/>
    </source>
</evidence>
<gene>
    <name evidence="1" type="ORF">SFMTTN_2876</name>
</gene>
<organism evidence="1 2">
    <name type="scientific">Sulfuriferula multivorans</name>
    <dbReference type="NCBI Taxonomy" id="1559896"/>
    <lineage>
        <taxon>Bacteria</taxon>
        <taxon>Pseudomonadati</taxon>
        <taxon>Pseudomonadota</taxon>
        <taxon>Betaproteobacteria</taxon>
        <taxon>Nitrosomonadales</taxon>
        <taxon>Sulfuricellaceae</taxon>
        <taxon>Sulfuriferula</taxon>
    </lineage>
</organism>
<keyword evidence="2" id="KW-1185">Reference proteome</keyword>
<dbReference type="Proteomes" id="UP000286806">
    <property type="component" value="Unassembled WGS sequence"/>
</dbReference>
<protein>
    <submittedName>
        <fullName evidence="1">Uncharacterized protein</fullName>
    </submittedName>
</protein>